<proteinExistence type="predicted"/>
<comment type="caution">
    <text evidence="2">The sequence shown here is derived from an EMBL/GenBank/DDBJ whole genome shotgun (WGS) entry which is preliminary data.</text>
</comment>
<evidence type="ECO:0000256" key="1">
    <source>
        <dbReference type="SAM" id="MobiDB-lite"/>
    </source>
</evidence>
<feature type="region of interest" description="Disordered" evidence="1">
    <location>
        <begin position="68"/>
        <end position="88"/>
    </location>
</feature>
<dbReference type="Proteomes" id="UP001165269">
    <property type="component" value="Unassembled WGS sequence"/>
</dbReference>
<evidence type="ECO:0000313" key="3">
    <source>
        <dbReference type="Proteomes" id="UP001165269"/>
    </source>
</evidence>
<dbReference type="EMBL" id="JALDAY010000015">
    <property type="protein sequence ID" value="MCI3277499.1"/>
    <property type="molecule type" value="Genomic_DNA"/>
</dbReference>
<keyword evidence="3" id="KW-1185">Reference proteome</keyword>
<evidence type="ECO:0000313" key="2">
    <source>
        <dbReference type="EMBL" id="MCI3277499.1"/>
    </source>
</evidence>
<sequence length="184" mass="19891">MAETRIPLKMALLMGKVSAEDADTLLDEHDAHVLREAAAAINAMPPDYECDPGRGDAVQLLNLMADASNEKSTPDGSPPAEGDATPAAPTGLLAHATVFEIPWAGSILPLQVRRSTEGGDRWAICDRQGRRWDRQSGFVYERQDLDERTRTDTRFPLADAWPLAHQIAAGDHSAHATDPDGASQ</sequence>
<dbReference type="RefSeq" id="WP_242775269.1">
    <property type="nucleotide sequence ID" value="NZ_JALDAY010000015.1"/>
</dbReference>
<gene>
    <name evidence="2" type="ORF">MQP27_41170</name>
</gene>
<organism evidence="2 3">
    <name type="scientific">Streptomyces cylindrosporus</name>
    <dbReference type="NCBI Taxonomy" id="2927583"/>
    <lineage>
        <taxon>Bacteria</taxon>
        <taxon>Bacillati</taxon>
        <taxon>Actinomycetota</taxon>
        <taxon>Actinomycetes</taxon>
        <taxon>Kitasatosporales</taxon>
        <taxon>Streptomycetaceae</taxon>
        <taxon>Streptomyces</taxon>
    </lineage>
</organism>
<protein>
    <submittedName>
        <fullName evidence="2">Uncharacterized protein</fullName>
    </submittedName>
</protein>
<accession>A0ABS9YKS0</accession>
<reference evidence="2" key="1">
    <citation type="submission" date="2022-03" db="EMBL/GenBank/DDBJ databases">
        <title>Streptomyces 7R015 and 7R016 isolated from Barleria lupulina in Thailand.</title>
        <authorList>
            <person name="Kanchanasin P."/>
            <person name="Phongsopitanun W."/>
            <person name="Tanasupawat S."/>
        </authorList>
    </citation>
    <scope>NUCLEOTIDE SEQUENCE</scope>
    <source>
        <strain evidence="2">7R015</strain>
    </source>
</reference>
<name>A0ABS9YKS0_9ACTN</name>